<evidence type="ECO:0000313" key="2">
    <source>
        <dbReference type="Proteomes" id="UP000218824"/>
    </source>
</evidence>
<organism evidence="1 2">
    <name type="scientific">Lysobacter enzymogenes</name>
    <dbReference type="NCBI Taxonomy" id="69"/>
    <lineage>
        <taxon>Bacteria</taxon>
        <taxon>Pseudomonadati</taxon>
        <taxon>Pseudomonadota</taxon>
        <taxon>Gammaproteobacteria</taxon>
        <taxon>Lysobacterales</taxon>
        <taxon>Lysobacteraceae</taxon>
        <taxon>Lysobacter</taxon>
    </lineage>
</organism>
<accession>A0AAU9AN08</accession>
<dbReference type="EMBL" id="AP014940">
    <property type="protein sequence ID" value="BAV98545.1"/>
    <property type="molecule type" value="Genomic_DNA"/>
</dbReference>
<dbReference type="AlphaFoldDB" id="A0AAU9AN08"/>
<gene>
    <name evidence="1" type="ORF">LEN_3058</name>
</gene>
<dbReference type="GeneID" id="83064886"/>
<dbReference type="KEGG" id="lem:LEN_3058"/>
<reference evidence="1 2" key="1">
    <citation type="journal article" date="2017" name="DNA Res.">
        <title>Complete genome sequence and expression profile of the commercial lytic enzyme producer Lysobacter enzymogenes M497-1.</title>
        <authorList>
            <person name="Takami H."/>
            <person name="Toyoda A."/>
            <person name="Uchiyama I."/>
            <person name="Itoh T."/>
            <person name="Takaki Y."/>
            <person name="Arai W."/>
            <person name="Nishi S."/>
            <person name="Kawai M."/>
            <person name="Shinya K."/>
            <person name="Ikeda H."/>
        </authorList>
    </citation>
    <scope>NUCLEOTIDE SEQUENCE [LARGE SCALE GENOMIC DNA]</scope>
    <source>
        <strain evidence="1 2">M497-1</strain>
    </source>
</reference>
<protein>
    <submittedName>
        <fullName evidence="1">Uncharacterized protein</fullName>
    </submittedName>
</protein>
<dbReference type="RefSeq" id="WP_096378989.1">
    <property type="nucleotide sequence ID" value="NZ_AP014940.1"/>
</dbReference>
<sequence length="342" mass="39010">MYWKDIESDKGSWVGLEIRCGEREPGFRKPALRLESGANGWLRLVQDSAGSDEPLVRWWARQEEGYDGVHLLRSDAAMASSVPASALDSATVQRHADLEPEQRMVSWSRVFARALADGPASFLHSGDWVLLGAHAVTDDWRFETGPLRGMEPYRYRWVENLRDALREDPLIYLDWWRPRREVLNLRALTEADEGRIAWWRKKSREGALPPVLLWYLSCLEAYVIVDGHARLRAALLEERAPDLLVAHSVYQQMHERDPEAQQRVLGTVARHAEELALGLPGRRSIATDSLNDLLISAFDNRPLLFTCTYGWATRRSEAQWMGEVGARLLALGRGDSAQDFRR</sequence>
<name>A0AAU9AN08_LYSEN</name>
<dbReference type="Proteomes" id="UP000218824">
    <property type="component" value="Chromosome"/>
</dbReference>
<proteinExistence type="predicted"/>
<evidence type="ECO:0000313" key="1">
    <source>
        <dbReference type="EMBL" id="BAV98545.1"/>
    </source>
</evidence>